<dbReference type="EMBL" id="VSSQ01100920">
    <property type="protein sequence ID" value="MPN42888.1"/>
    <property type="molecule type" value="Genomic_DNA"/>
</dbReference>
<evidence type="ECO:0000313" key="1">
    <source>
        <dbReference type="EMBL" id="MPN42888.1"/>
    </source>
</evidence>
<sequence length="98" mass="10480">MGWSGDEGDLGAGIQCSLSDSVALLARGTVGDNAHRVYGFLRAAGSDHHTFTRKRGFAAEQEAQLGDDIYRFFKAPGAGEPRSQVAFYRANKEGAAFP</sequence>
<gene>
    <name evidence="1" type="ORF">SDC9_190446</name>
</gene>
<accession>A0A645HV38</accession>
<protein>
    <submittedName>
        <fullName evidence="1">Uncharacterized protein</fullName>
    </submittedName>
</protein>
<comment type="caution">
    <text evidence="1">The sequence shown here is derived from an EMBL/GenBank/DDBJ whole genome shotgun (WGS) entry which is preliminary data.</text>
</comment>
<organism evidence="1">
    <name type="scientific">bioreactor metagenome</name>
    <dbReference type="NCBI Taxonomy" id="1076179"/>
    <lineage>
        <taxon>unclassified sequences</taxon>
        <taxon>metagenomes</taxon>
        <taxon>ecological metagenomes</taxon>
    </lineage>
</organism>
<proteinExistence type="predicted"/>
<name>A0A645HV38_9ZZZZ</name>
<reference evidence="1" key="1">
    <citation type="submission" date="2019-08" db="EMBL/GenBank/DDBJ databases">
        <authorList>
            <person name="Kucharzyk K."/>
            <person name="Murdoch R.W."/>
            <person name="Higgins S."/>
            <person name="Loffler F."/>
        </authorList>
    </citation>
    <scope>NUCLEOTIDE SEQUENCE</scope>
</reference>
<dbReference type="AlphaFoldDB" id="A0A645HV38"/>